<dbReference type="CDD" id="cd01935">
    <property type="entry name" value="Ntn_CGH_like"/>
    <property type="match status" value="1"/>
</dbReference>
<dbReference type="Pfam" id="PF03417">
    <property type="entry name" value="AAT"/>
    <property type="match status" value="1"/>
</dbReference>
<feature type="domain" description="Peptidase C45 hydrolase" evidence="1">
    <location>
        <begin position="100"/>
        <end position="326"/>
    </location>
</feature>
<evidence type="ECO:0000259" key="1">
    <source>
        <dbReference type="Pfam" id="PF03417"/>
    </source>
</evidence>
<name>A0A1T5L193_9FIRM</name>
<dbReference type="InterPro" id="IPR047794">
    <property type="entry name" value="C45_proenzyme-like"/>
</dbReference>
<dbReference type="GO" id="GO:0016787">
    <property type="term" value="F:hydrolase activity"/>
    <property type="evidence" value="ECO:0007669"/>
    <property type="project" value="UniProtKB-KW"/>
</dbReference>
<evidence type="ECO:0000313" key="2">
    <source>
        <dbReference type="EMBL" id="SKC69168.1"/>
    </source>
</evidence>
<accession>A0A1T5L193</accession>
<dbReference type="InterPro" id="IPR005079">
    <property type="entry name" value="Peptidase_C45_hydrolase"/>
</dbReference>
<organism evidence="2 3">
    <name type="scientific">Maledivibacter halophilus</name>
    <dbReference type="NCBI Taxonomy" id="36842"/>
    <lineage>
        <taxon>Bacteria</taxon>
        <taxon>Bacillati</taxon>
        <taxon>Bacillota</taxon>
        <taxon>Clostridia</taxon>
        <taxon>Peptostreptococcales</taxon>
        <taxon>Caminicellaceae</taxon>
        <taxon>Maledivibacter</taxon>
    </lineage>
</organism>
<dbReference type="OrthoDB" id="8617387at2"/>
<dbReference type="STRING" id="36842.SAMN02194393_02216"/>
<keyword evidence="3" id="KW-1185">Reference proteome</keyword>
<dbReference type="AlphaFoldDB" id="A0A1T5L193"/>
<dbReference type="NCBIfam" id="NF040521">
    <property type="entry name" value="C45_proenzyme"/>
    <property type="match status" value="1"/>
</dbReference>
<keyword evidence="2" id="KW-0378">Hydrolase</keyword>
<protein>
    <submittedName>
        <fullName evidence="2">Predicted choloylglycine hydrolase</fullName>
    </submittedName>
</protein>
<dbReference type="PANTHER" id="PTHR34180:SF1">
    <property type="entry name" value="BETA-ALANYL-DOPAMINE_CARCININE HYDROLASE"/>
    <property type="match status" value="1"/>
</dbReference>
<gene>
    <name evidence="2" type="ORF">SAMN02194393_02216</name>
</gene>
<dbReference type="InterPro" id="IPR047801">
    <property type="entry name" value="Peptidase_C45"/>
</dbReference>
<dbReference type="Gene3D" id="3.60.60.10">
    <property type="entry name" value="Penicillin V Acylase, Chain A"/>
    <property type="match status" value="1"/>
</dbReference>
<reference evidence="2 3" key="1">
    <citation type="submission" date="2017-02" db="EMBL/GenBank/DDBJ databases">
        <authorList>
            <person name="Peterson S.W."/>
        </authorList>
    </citation>
    <scope>NUCLEOTIDE SEQUENCE [LARGE SCALE GENOMIC DNA]</scope>
    <source>
        <strain evidence="2 3">M1</strain>
    </source>
</reference>
<dbReference type="SUPFAM" id="SSF56235">
    <property type="entry name" value="N-terminal nucleophile aminohydrolases (Ntn hydrolases)"/>
    <property type="match status" value="1"/>
</dbReference>
<evidence type="ECO:0000313" key="3">
    <source>
        <dbReference type="Proteomes" id="UP000190285"/>
    </source>
</evidence>
<dbReference type="RefSeq" id="WP_079491646.1">
    <property type="nucleotide sequence ID" value="NZ_FUZT01000005.1"/>
</dbReference>
<sequence length="367" mass="42522">MEIQHVSYLKLEGSYEEIGRQVARKTKNRSVALPSPKYFTKTELEEAMELYKTYCPGLIEELEGYGKACNIPLSDIAYTWMTYLIPRCSGLIIEGSLMKDGHTRLIRNYEFSIEDEDLMLCETRVKGKYAHIGGSVALFGRTEGINECGLAVSMSSCGFPVSNLEGMRPPKIKGLQFWAVIRSLLENCKDVEEAMKLVEKMPIAYNINLYLADAKGNGSIVETMDGEFSFERISSESEKKYLWGTNHIVIPSFQKFEPFAMRNSLVRFHTLERFMEGKESLEEDQIKKLFLTKYPEGMTTYYYHEWFGTIKSVVMDTINRSYQICWFGQEDNGWEEYRIGTTFKDQTLEKRYERESADPRFFDRVNL</sequence>
<dbReference type="InterPro" id="IPR029055">
    <property type="entry name" value="Ntn_hydrolases_N"/>
</dbReference>
<dbReference type="Proteomes" id="UP000190285">
    <property type="component" value="Unassembled WGS sequence"/>
</dbReference>
<dbReference type="EMBL" id="FUZT01000005">
    <property type="protein sequence ID" value="SKC69168.1"/>
    <property type="molecule type" value="Genomic_DNA"/>
</dbReference>
<proteinExistence type="predicted"/>
<dbReference type="PANTHER" id="PTHR34180">
    <property type="entry name" value="PEPTIDASE C45"/>
    <property type="match status" value="1"/>
</dbReference>